<comment type="caution">
    <text evidence="2">The sequence shown here is derived from an EMBL/GenBank/DDBJ whole genome shotgun (WGS) entry which is preliminary data.</text>
</comment>
<feature type="compositionally biased region" description="Polar residues" evidence="1">
    <location>
        <begin position="1"/>
        <end position="12"/>
    </location>
</feature>
<reference evidence="2" key="1">
    <citation type="journal article" date="2023" name="Mol. Phylogenet. Evol.">
        <title>Genome-scale phylogeny and comparative genomics of the fungal order Sordariales.</title>
        <authorList>
            <person name="Hensen N."/>
            <person name="Bonometti L."/>
            <person name="Westerberg I."/>
            <person name="Brannstrom I.O."/>
            <person name="Guillou S."/>
            <person name="Cros-Aarteil S."/>
            <person name="Calhoun S."/>
            <person name="Haridas S."/>
            <person name="Kuo A."/>
            <person name="Mondo S."/>
            <person name="Pangilinan J."/>
            <person name="Riley R."/>
            <person name="LaButti K."/>
            <person name="Andreopoulos B."/>
            <person name="Lipzen A."/>
            <person name="Chen C."/>
            <person name="Yan M."/>
            <person name="Daum C."/>
            <person name="Ng V."/>
            <person name="Clum A."/>
            <person name="Steindorff A."/>
            <person name="Ohm R.A."/>
            <person name="Martin F."/>
            <person name="Silar P."/>
            <person name="Natvig D.O."/>
            <person name="Lalanne C."/>
            <person name="Gautier V."/>
            <person name="Ament-Velasquez S.L."/>
            <person name="Kruys A."/>
            <person name="Hutchinson M.I."/>
            <person name="Powell A.J."/>
            <person name="Barry K."/>
            <person name="Miller A.N."/>
            <person name="Grigoriev I.V."/>
            <person name="Debuchy R."/>
            <person name="Gladieux P."/>
            <person name="Hiltunen Thoren M."/>
            <person name="Johannesson H."/>
        </authorList>
    </citation>
    <scope>NUCLEOTIDE SEQUENCE</scope>
    <source>
        <strain evidence="2">PSN293</strain>
    </source>
</reference>
<evidence type="ECO:0000313" key="2">
    <source>
        <dbReference type="EMBL" id="KAK4217228.1"/>
    </source>
</evidence>
<proteinExistence type="predicted"/>
<dbReference type="AlphaFoldDB" id="A0AAN6YEX5"/>
<accession>A0AAN6YEX5</accession>
<sequence length="256" mass="28937">MESCTLQQSPYEQHSAEQGPLSSHALDTNLPLVRIDSLSFESHHHLPSSSPLIFTCQSQYGTDYRYGAWFYSHRTRVPGIHLEINLAGLRLRARLVPEDGIYFVYRLPLQQSKAKRKDFLLCIKTDSITRNSAASTASRPQHCSTKLHYGGVCPVKVTPKPFSGGIWVKTTPNQKWQNQNRPEHISTSFFQLHVQCDAAFHGWWGFGQSKHLLQELNMQHNGPLKRLFSCTRLIYCSTPGLDIGQPLDNTAKCTTG</sequence>
<reference evidence="2" key="2">
    <citation type="submission" date="2023-05" db="EMBL/GenBank/DDBJ databases">
        <authorList>
            <consortium name="Lawrence Berkeley National Laboratory"/>
            <person name="Steindorff A."/>
            <person name="Hensen N."/>
            <person name="Bonometti L."/>
            <person name="Westerberg I."/>
            <person name="Brannstrom I.O."/>
            <person name="Guillou S."/>
            <person name="Cros-Aarteil S."/>
            <person name="Calhoun S."/>
            <person name="Haridas S."/>
            <person name="Kuo A."/>
            <person name="Mondo S."/>
            <person name="Pangilinan J."/>
            <person name="Riley R."/>
            <person name="Labutti K."/>
            <person name="Andreopoulos B."/>
            <person name="Lipzen A."/>
            <person name="Chen C."/>
            <person name="Yanf M."/>
            <person name="Daum C."/>
            <person name="Ng V."/>
            <person name="Clum A."/>
            <person name="Ohm R."/>
            <person name="Martin F."/>
            <person name="Silar P."/>
            <person name="Natvig D."/>
            <person name="Lalanne C."/>
            <person name="Gautier V."/>
            <person name="Ament-Velasquez S.L."/>
            <person name="Kruys A."/>
            <person name="Hutchinson M.I."/>
            <person name="Powell A.J."/>
            <person name="Barry K."/>
            <person name="Miller A.N."/>
            <person name="Grigoriev I.V."/>
            <person name="Debuchy R."/>
            <person name="Gladieux P."/>
            <person name="Thoren M.H."/>
            <person name="Johannesson H."/>
        </authorList>
    </citation>
    <scope>NUCLEOTIDE SEQUENCE</scope>
    <source>
        <strain evidence="2">PSN293</strain>
    </source>
</reference>
<keyword evidence="3" id="KW-1185">Reference proteome</keyword>
<feature type="region of interest" description="Disordered" evidence="1">
    <location>
        <begin position="1"/>
        <end position="21"/>
    </location>
</feature>
<dbReference type="EMBL" id="MU858061">
    <property type="protein sequence ID" value="KAK4217228.1"/>
    <property type="molecule type" value="Genomic_DNA"/>
</dbReference>
<evidence type="ECO:0000256" key="1">
    <source>
        <dbReference type="SAM" id="MobiDB-lite"/>
    </source>
</evidence>
<name>A0AAN6YEX5_9PEZI</name>
<dbReference type="Proteomes" id="UP001301769">
    <property type="component" value="Unassembled WGS sequence"/>
</dbReference>
<protein>
    <submittedName>
        <fullName evidence="2">Uncharacterized protein</fullName>
    </submittedName>
</protein>
<organism evidence="2 3">
    <name type="scientific">Rhypophila decipiens</name>
    <dbReference type="NCBI Taxonomy" id="261697"/>
    <lineage>
        <taxon>Eukaryota</taxon>
        <taxon>Fungi</taxon>
        <taxon>Dikarya</taxon>
        <taxon>Ascomycota</taxon>
        <taxon>Pezizomycotina</taxon>
        <taxon>Sordariomycetes</taxon>
        <taxon>Sordariomycetidae</taxon>
        <taxon>Sordariales</taxon>
        <taxon>Naviculisporaceae</taxon>
        <taxon>Rhypophila</taxon>
    </lineage>
</organism>
<gene>
    <name evidence="2" type="ORF">QBC37DRAFT_57042</name>
</gene>
<evidence type="ECO:0000313" key="3">
    <source>
        <dbReference type="Proteomes" id="UP001301769"/>
    </source>
</evidence>